<sequence length="436" mass="45846">MPRPQQVTRGPMNALHKAAWDGSVEMTGAILSSRGAPDIDLGNPSAATALMIATVKGYAGVVNALLSKGANVSLADPSGYSAIHISAQGGKLSITKMFIETGACVDATTRAGNTPLHLAANEGHTEVVRALVDAGAKVDCRMPDGATPMYLAAESGHAATIGVLLRAKANPLLCSHTPMGVSYVPLEMAALHGNPDVAREMIRQVGIRGCGGPSGGVEALRQAADEEHLEFMAVLLDAGGVVDTGPALILAAENGRAVAVKFLLRRRQADADAYVNGTRDPYGRTPVMCAVDVGAGRLCSPKIVRLLVDAGANTTRAVGVTRITPRWEKTSETPLAFTTRLLREGRVDGEAATKEQLQRLKDTRCLLSRAEAVHAVSWLWASGEPPRIAQAAGDTKTETASTAVATPLRAMSPMLRRKPGTRGVLLKTLFRYSRKV</sequence>
<evidence type="ECO:0000313" key="4">
    <source>
        <dbReference type="EMBL" id="CBJ26785.1"/>
    </source>
</evidence>
<feature type="repeat" description="ANK" evidence="3">
    <location>
        <begin position="78"/>
        <end position="110"/>
    </location>
</feature>
<gene>
    <name evidence="4" type="ORF">Esi_0045_0052</name>
</gene>
<reference evidence="4 5" key="1">
    <citation type="journal article" date="2010" name="Nature">
        <title>The Ectocarpus genome and the independent evolution of multicellularity in brown algae.</title>
        <authorList>
            <person name="Cock J.M."/>
            <person name="Sterck L."/>
            <person name="Rouze P."/>
            <person name="Scornet D."/>
            <person name="Allen A.E."/>
            <person name="Amoutzias G."/>
            <person name="Anthouard V."/>
            <person name="Artiguenave F."/>
            <person name="Aury J.M."/>
            <person name="Badger J.H."/>
            <person name="Beszteri B."/>
            <person name="Billiau K."/>
            <person name="Bonnet E."/>
            <person name="Bothwell J.H."/>
            <person name="Bowler C."/>
            <person name="Boyen C."/>
            <person name="Brownlee C."/>
            <person name="Carrano C.J."/>
            <person name="Charrier B."/>
            <person name="Cho G.Y."/>
            <person name="Coelho S.M."/>
            <person name="Collen J."/>
            <person name="Corre E."/>
            <person name="Da Silva C."/>
            <person name="Delage L."/>
            <person name="Delaroque N."/>
            <person name="Dittami S.M."/>
            <person name="Doulbeau S."/>
            <person name="Elias M."/>
            <person name="Farnham G."/>
            <person name="Gachon C.M."/>
            <person name="Gschloessl B."/>
            <person name="Heesch S."/>
            <person name="Jabbari K."/>
            <person name="Jubin C."/>
            <person name="Kawai H."/>
            <person name="Kimura K."/>
            <person name="Kloareg B."/>
            <person name="Kupper F.C."/>
            <person name="Lang D."/>
            <person name="Le Bail A."/>
            <person name="Leblanc C."/>
            <person name="Lerouge P."/>
            <person name="Lohr M."/>
            <person name="Lopez P.J."/>
            <person name="Martens C."/>
            <person name="Maumus F."/>
            <person name="Michel G."/>
            <person name="Miranda-Saavedra D."/>
            <person name="Morales J."/>
            <person name="Moreau H."/>
            <person name="Motomura T."/>
            <person name="Nagasato C."/>
            <person name="Napoli C.A."/>
            <person name="Nelson D.R."/>
            <person name="Nyvall-Collen P."/>
            <person name="Peters A.F."/>
            <person name="Pommier C."/>
            <person name="Potin P."/>
            <person name="Poulain J."/>
            <person name="Quesneville H."/>
            <person name="Read B."/>
            <person name="Rensing S.A."/>
            <person name="Ritter A."/>
            <person name="Rousvoal S."/>
            <person name="Samanta M."/>
            <person name="Samson G."/>
            <person name="Schroeder D.C."/>
            <person name="Segurens B."/>
            <person name="Strittmatter M."/>
            <person name="Tonon T."/>
            <person name="Tregear J.W."/>
            <person name="Valentin K."/>
            <person name="von Dassow P."/>
            <person name="Yamagishi T."/>
            <person name="Van de Peer Y."/>
            <person name="Wincker P."/>
        </authorList>
    </citation>
    <scope>NUCLEOTIDE SEQUENCE [LARGE SCALE GENOMIC DNA]</scope>
    <source>
        <strain evidence="5">Ec32 / CCAP1310/4</strain>
    </source>
</reference>
<dbReference type="STRING" id="2880.D7G1H7"/>
<evidence type="ECO:0000256" key="3">
    <source>
        <dbReference type="PROSITE-ProRule" id="PRU00023"/>
    </source>
</evidence>
<keyword evidence="5" id="KW-1185">Reference proteome</keyword>
<dbReference type="Pfam" id="PF12796">
    <property type="entry name" value="Ank_2"/>
    <property type="match status" value="2"/>
</dbReference>
<feature type="repeat" description="ANK" evidence="3">
    <location>
        <begin position="144"/>
        <end position="176"/>
    </location>
</feature>
<feature type="repeat" description="ANK" evidence="3">
    <location>
        <begin position="45"/>
        <end position="77"/>
    </location>
</feature>
<accession>D7G1H7</accession>
<dbReference type="PANTHER" id="PTHR24198:SF175">
    <property type="entry name" value="ANKYRIN REPEAT AND PROTEIN KINASE DOMAIN-CONTAINING PROTEIN 1"/>
    <property type="match status" value="1"/>
</dbReference>
<evidence type="ECO:0000256" key="2">
    <source>
        <dbReference type="ARBA" id="ARBA00023043"/>
    </source>
</evidence>
<keyword evidence="1" id="KW-0677">Repeat</keyword>
<proteinExistence type="predicted"/>
<dbReference type="PRINTS" id="PR01415">
    <property type="entry name" value="ANKYRIN"/>
</dbReference>
<dbReference type="InterPro" id="IPR036770">
    <property type="entry name" value="Ankyrin_rpt-contain_sf"/>
</dbReference>
<evidence type="ECO:0000313" key="5">
    <source>
        <dbReference type="Proteomes" id="UP000002630"/>
    </source>
</evidence>
<dbReference type="SMART" id="SM00248">
    <property type="entry name" value="ANK"/>
    <property type="match status" value="8"/>
</dbReference>
<feature type="repeat" description="ANK" evidence="3">
    <location>
        <begin position="111"/>
        <end position="143"/>
    </location>
</feature>
<dbReference type="Gene3D" id="1.25.40.20">
    <property type="entry name" value="Ankyrin repeat-containing domain"/>
    <property type="match status" value="3"/>
</dbReference>
<dbReference type="InParanoid" id="D7G1H7"/>
<dbReference type="PROSITE" id="PS50088">
    <property type="entry name" value="ANK_REPEAT"/>
    <property type="match status" value="4"/>
</dbReference>
<dbReference type="GO" id="GO:0005737">
    <property type="term" value="C:cytoplasm"/>
    <property type="evidence" value="ECO:0007669"/>
    <property type="project" value="TreeGrafter"/>
</dbReference>
<dbReference type="SUPFAM" id="SSF48403">
    <property type="entry name" value="Ankyrin repeat"/>
    <property type="match status" value="1"/>
</dbReference>
<dbReference type="eggNOG" id="KOG4177">
    <property type="taxonomic scope" value="Eukaryota"/>
</dbReference>
<dbReference type="AlphaFoldDB" id="D7G1H7"/>
<evidence type="ECO:0000256" key="1">
    <source>
        <dbReference type="ARBA" id="ARBA00022737"/>
    </source>
</evidence>
<dbReference type="PANTHER" id="PTHR24198">
    <property type="entry name" value="ANKYRIN REPEAT AND PROTEIN KINASE DOMAIN-CONTAINING PROTEIN"/>
    <property type="match status" value="1"/>
</dbReference>
<name>D7G1H7_ECTSI</name>
<dbReference type="Pfam" id="PF00023">
    <property type="entry name" value="Ank"/>
    <property type="match status" value="1"/>
</dbReference>
<protein>
    <submittedName>
        <fullName evidence="4">EsV-1-199</fullName>
    </submittedName>
</protein>
<dbReference type="GO" id="GO:0010564">
    <property type="term" value="P:regulation of cell cycle process"/>
    <property type="evidence" value="ECO:0007669"/>
    <property type="project" value="TreeGrafter"/>
</dbReference>
<dbReference type="InterPro" id="IPR002110">
    <property type="entry name" value="Ankyrin_rpt"/>
</dbReference>
<dbReference type="PROSITE" id="PS50297">
    <property type="entry name" value="ANK_REP_REGION"/>
    <property type="match status" value="4"/>
</dbReference>
<dbReference type="EMBL" id="FN648652">
    <property type="protein sequence ID" value="CBJ26785.1"/>
    <property type="molecule type" value="Genomic_DNA"/>
</dbReference>
<keyword evidence="2 3" id="KW-0040">ANK repeat</keyword>
<dbReference type="Proteomes" id="UP000002630">
    <property type="component" value="Linkage Group LG18"/>
</dbReference>
<organism evidence="4 5">
    <name type="scientific">Ectocarpus siliculosus</name>
    <name type="common">Brown alga</name>
    <name type="synonym">Conferva siliculosa</name>
    <dbReference type="NCBI Taxonomy" id="2880"/>
    <lineage>
        <taxon>Eukaryota</taxon>
        <taxon>Sar</taxon>
        <taxon>Stramenopiles</taxon>
        <taxon>Ochrophyta</taxon>
        <taxon>PX clade</taxon>
        <taxon>Phaeophyceae</taxon>
        <taxon>Ectocarpales</taxon>
        <taxon>Ectocarpaceae</taxon>
        <taxon>Ectocarpus</taxon>
    </lineage>
</organism>
<dbReference type="EMBL" id="FN649743">
    <property type="protein sequence ID" value="CBJ26785.1"/>
    <property type="molecule type" value="Genomic_DNA"/>
</dbReference>
<dbReference type="OrthoDB" id="46760at2759"/>